<dbReference type="Proteomes" id="UP000516380">
    <property type="component" value="Chromosome"/>
</dbReference>
<reference evidence="1 2" key="1">
    <citation type="submission" date="2020-07" db="EMBL/GenBank/DDBJ databases">
        <title>Mycobacterium kansasii (former subtype) with zoonotic potential isolated from diseased indoor pet cat, Japan.</title>
        <authorList>
            <person name="Fukano H."/>
            <person name="Terazono T."/>
            <person name="Hoshino Y."/>
        </authorList>
    </citation>
    <scope>NUCLEOTIDE SEQUENCE [LARGE SCALE GENOMIC DNA]</scope>
    <source>
        <strain evidence="1 2">Kuro-I</strain>
    </source>
</reference>
<evidence type="ECO:0000313" key="2">
    <source>
        <dbReference type="Proteomes" id="UP000516380"/>
    </source>
</evidence>
<accession>A0A7G1II15</accession>
<name>A0A7G1II15_MYCKA</name>
<protein>
    <submittedName>
        <fullName evidence="1">Uncharacterized protein</fullName>
    </submittedName>
</protein>
<proteinExistence type="predicted"/>
<keyword evidence="2" id="KW-1185">Reference proteome</keyword>
<sequence length="65" mass="7086">MIGKNWGGVGNVCHAMSNEDGASVLPAETRARVRIDQQLTQAGWKVQDKRISICSRDRASLCGRS</sequence>
<dbReference type="AlphaFoldDB" id="A0A7G1II15"/>
<gene>
    <name evidence="1" type="ORF">NIIDMKKI_57230</name>
</gene>
<dbReference type="EMBL" id="AP023343">
    <property type="protein sequence ID" value="BCI90517.1"/>
    <property type="molecule type" value="Genomic_DNA"/>
</dbReference>
<evidence type="ECO:0000313" key="1">
    <source>
        <dbReference type="EMBL" id="BCI90517.1"/>
    </source>
</evidence>
<organism evidence="1 2">
    <name type="scientific">Mycobacterium kansasii</name>
    <dbReference type="NCBI Taxonomy" id="1768"/>
    <lineage>
        <taxon>Bacteria</taxon>
        <taxon>Bacillati</taxon>
        <taxon>Actinomycetota</taxon>
        <taxon>Actinomycetes</taxon>
        <taxon>Mycobacteriales</taxon>
        <taxon>Mycobacteriaceae</taxon>
        <taxon>Mycobacterium</taxon>
    </lineage>
</organism>